<dbReference type="EMBL" id="CM047897">
    <property type="protein sequence ID" value="KAJ0111971.1"/>
    <property type="molecule type" value="Genomic_DNA"/>
</dbReference>
<reference evidence="2" key="1">
    <citation type="journal article" date="2023" name="G3 (Bethesda)">
        <title>Genome assembly and association tests identify interacting loci associated with vigor, precocity, and sex in interspecific pistachio rootstocks.</title>
        <authorList>
            <person name="Palmer W."/>
            <person name="Jacygrad E."/>
            <person name="Sagayaradj S."/>
            <person name="Cavanaugh K."/>
            <person name="Han R."/>
            <person name="Bertier L."/>
            <person name="Beede B."/>
            <person name="Kafkas S."/>
            <person name="Golino D."/>
            <person name="Preece J."/>
            <person name="Michelmore R."/>
        </authorList>
    </citation>
    <scope>NUCLEOTIDE SEQUENCE [LARGE SCALE GENOMIC DNA]</scope>
</reference>
<accession>A0ACC1C8T5</accession>
<organism evidence="1 2">
    <name type="scientific">Pistacia atlantica</name>
    <dbReference type="NCBI Taxonomy" id="434234"/>
    <lineage>
        <taxon>Eukaryota</taxon>
        <taxon>Viridiplantae</taxon>
        <taxon>Streptophyta</taxon>
        <taxon>Embryophyta</taxon>
        <taxon>Tracheophyta</taxon>
        <taxon>Spermatophyta</taxon>
        <taxon>Magnoliopsida</taxon>
        <taxon>eudicotyledons</taxon>
        <taxon>Gunneridae</taxon>
        <taxon>Pentapetalae</taxon>
        <taxon>rosids</taxon>
        <taxon>malvids</taxon>
        <taxon>Sapindales</taxon>
        <taxon>Anacardiaceae</taxon>
        <taxon>Pistacia</taxon>
    </lineage>
</organism>
<proteinExistence type="predicted"/>
<gene>
    <name evidence="1" type="ORF">Patl1_02450</name>
</gene>
<sequence length="144" mass="16095">MALAQEDLTWQELLGNNNWEKLLDPLDLSLGSSSSAAATSFRPPMTPSTMTRAPSTAVAAVMARQIFSNKVMLESALDYQVFSFLYDTARVSLPEAFLLHSMSRESWDRESNWIGYIAVTSDERSKSIGRHGNLRGVAWDHQKL</sequence>
<keyword evidence="2" id="KW-1185">Reference proteome</keyword>
<evidence type="ECO:0000313" key="2">
    <source>
        <dbReference type="Proteomes" id="UP001164250"/>
    </source>
</evidence>
<protein>
    <submittedName>
        <fullName evidence="1">Uncharacterized protein</fullName>
    </submittedName>
</protein>
<dbReference type="Proteomes" id="UP001164250">
    <property type="component" value="Chromosome 1"/>
</dbReference>
<name>A0ACC1C8T5_9ROSI</name>
<evidence type="ECO:0000313" key="1">
    <source>
        <dbReference type="EMBL" id="KAJ0111971.1"/>
    </source>
</evidence>
<comment type="caution">
    <text evidence="1">The sequence shown here is derived from an EMBL/GenBank/DDBJ whole genome shotgun (WGS) entry which is preliminary data.</text>
</comment>